<dbReference type="VEuPathDB" id="FungiDB:BTJ68_01816"/>
<dbReference type="InterPro" id="IPR013766">
    <property type="entry name" value="Thioredoxin_domain"/>
</dbReference>
<protein>
    <recommendedName>
        <fullName evidence="1">Thioredoxin domain-containing protein</fullName>
    </recommendedName>
</protein>
<dbReference type="OrthoDB" id="19690at2759"/>
<dbReference type="CDD" id="cd02947">
    <property type="entry name" value="TRX_family"/>
    <property type="match status" value="1"/>
</dbReference>
<dbReference type="Proteomes" id="UP000281677">
    <property type="component" value="Unassembled WGS sequence"/>
</dbReference>
<dbReference type="EMBL" id="QWIS01000003">
    <property type="protein sequence ID" value="RMZ17709.1"/>
    <property type="molecule type" value="Genomic_DNA"/>
</dbReference>
<dbReference type="SUPFAM" id="SSF52833">
    <property type="entry name" value="Thioredoxin-like"/>
    <property type="match status" value="1"/>
</dbReference>
<proteinExistence type="predicted"/>
<feature type="domain" description="Thioredoxin" evidence="1">
    <location>
        <begin position="20"/>
        <end position="165"/>
    </location>
</feature>
<gene>
    <name evidence="3" type="ORF">D0859_04203</name>
    <name evidence="2" type="ORF">D0860_00274</name>
</gene>
<sequence length="182" mass="20302">MIEHASRKLYGHLSFRAAASSSPLAYRSFSTSPAMLKNRIYPAAIRRESDLESLTLMSASTRIPLITLWTTNWCGICKTVSPLVRQLIEKERVGEEQGGVSYVEVEMDSPDMGGIGGLPMRYGINSIPTLLSFDRQEPQLETKVSKLDELKNKEFLRRWIEKEAARQGSGGSGGRFMGLFGR</sequence>
<dbReference type="Pfam" id="PF00085">
    <property type="entry name" value="Thioredoxin"/>
    <property type="match status" value="1"/>
</dbReference>
<dbReference type="EMBL" id="QWIT01000091">
    <property type="protein sequence ID" value="RMZ31691.1"/>
    <property type="molecule type" value="Genomic_DNA"/>
</dbReference>
<dbReference type="InterPro" id="IPR036249">
    <property type="entry name" value="Thioredoxin-like_sf"/>
</dbReference>
<name>A0A3M7HX13_HORWE</name>
<evidence type="ECO:0000313" key="4">
    <source>
        <dbReference type="Proteomes" id="UP000280598"/>
    </source>
</evidence>
<comment type="caution">
    <text evidence="2">The sequence shown here is derived from an EMBL/GenBank/DDBJ whole genome shotgun (WGS) entry which is preliminary data.</text>
</comment>
<evidence type="ECO:0000259" key="1">
    <source>
        <dbReference type="PROSITE" id="PS51352"/>
    </source>
</evidence>
<dbReference type="PROSITE" id="PS51352">
    <property type="entry name" value="THIOREDOXIN_2"/>
    <property type="match status" value="1"/>
</dbReference>
<dbReference type="AlphaFoldDB" id="A0A3M7HX13"/>
<organism evidence="2 4">
    <name type="scientific">Hortaea werneckii</name>
    <name type="common">Black yeast</name>
    <name type="synonym">Cladosporium werneckii</name>
    <dbReference type="NCBI Taxonomy" id="91943"/>
    <lineage>
        <taxon>Eukaryota</taxon>
        <taxon>Fungi</taxon>
        <taxon>Dikarya</taxon>
        <taxon>Ascomycota</taxon>
        <taxon>Pezizomycotina</taxon>
        <taxon>Dothideomycetes</taxon>
        <taxon>Dothideomycetidae</taxon>
        <taxon>Mycosphaerellales</taxon>
        <taxon>Teratosphaeriaceae</taxon>
        <taxon>Hortaea</taxon>
    </lineage>
</organism>
<evidence type="ECO:0000313" key="5">
    <source>
        <dbReference type="Proteomes" id="UP000281677"/>
    </source>
</evidence>
<dbReference type="Gene3D" id="3.40.30.10">
    <property type="entry name" value="Glutaredoxin"/>
    <property type="match status" value="1"/>
</dbReference>
<accession>A0A3M7HX13</accession>
<reference evidence="4 5" key="1">
    <citation type="journal article" date="2018" name="BMC Genomics">
        <title>Genomic evidence for intraspecific hybridization in a clonal and extremely halotolerant yeast.</title>
        <authorList>
            <person name="Gostincar C."/>
            <person name="Stajich J.E."/>
            <person name="Zupancic J."/>
            <person name="Zalar P."/>
            <person name="Gunde-Cimerman N."/>
        </authorList>
    </citation>
    <scope>NUCLEOTIDE SEQUENCE [LARGE SCALE GENOMIC DNA]</scope>
    <source>
        <strain evidence="3 5">EXF-120</strain>
        <strain evidence="2 4">EXF-562</strain>
    </source>
</reference>
<dbReference type="Proteomes" id="UP000280598">
    <property type="component" value="Unassembled WGS sequence"/>
</dbReference>
<evidence type="ECO:0000313" key="3">
    <source>
        <dbReference type="EMBL" id="RMZ31691.1"/>
    </source>
</evidence>
<evidence type="ECO:0000313" key="2">
    <source>
        <dbReference type="EMBL" id="RMZ17709.1"/>
    </source>
</evidence>